<organism evidence="2 3">
    <name type="scientific">Streptomyces axinellae</name>
    <dbReference type="NCBI Taxonomy" id="552788"/>
    <lineage>
        <taxon>Bacteria</taxon>
        <taxon>Bacillati</taxon>
        <taxon>Actinomycetota</taxon>
        <taxon>Actinomycetes</taxon>
        <taxon>Kitasatosporales</taxon>
        <taxon>Streptomycetaceae</taxon>
        <taxon>Streptomyces</taxon>
    </lineage>
</organism>
<gene>
    <name evidence="2" type="ORF">GCM10009863_41790</name>
</gene>
<evidence type="ECO:0000256" key="1">
    <source>
        <dbReference type="SAM" id="MobiDB-lite"/>
    </source>
</evidence>
<name>A0ABN3QCX1_9ACTN</name>
<feature type="compositionally biased region" description="Polar residues" evidence="1">
    <location>
        <begin position="116"/>
        <end position="136"/>
    </location>
</feature>
<evidence type="ECO:0000313" key="2">
    <source>
        <dbReference type="EMBL" id="GAA2623132.1"/>
    </source>
</evidence>
<feature type="region of interest" description="Disordered" evidence="1">
    <location>
        <begin position="18"/>
        <end position="154"/>
    </location>
</feature>
<proteinExistence type="predicted"/>
<feature type="compositionally biased region" description="Polar residues" evidence="1">
    <location>
        <begin position="74"/>
        <end position="83"/>
    </location>
</feature>
<dbReference type="Proteomes" id="UP001501447">
    <property type="component" value="Unassembled WGS sequence"/>
</dbReference>
<accession>A0ABN3QCX1</accession>
<evidence type="ECO:0000313" key="3">
    <source>
        <dbReference type="Proteomes" id="UP001501447"/>
    </source>
</evidence>
<sequence length="154" mass="16428">MPDQKDPRQPSRLQTALAARYRSADDFMRSPTMESPTSVFTSPTRQYPQEDFQSAPSQAQPGREPQGPAADPPTQYTQGTGTVAQGAAHRPRLRHMTGSVGDATRSMSGPIADRSAQPTSSYTTSAANVQRSTTKGASFAEREAAAKKGPGMSK</sequence>
<comment type="caution">
    <text evidence="2">The sequence shown here is derived from an EMBL/GenBank/DDBJ whole genome shotgun (WGS) entry which is preliminary data.</text>
</comment>
<dbReference type="EMBL" id="BAAARJ010000013">
    <property type="protein sequence ID" value="GAA2623132.1"/>
    <property type="molecule type" value="Genomic_DNA"/>
</dbReference>
<keyword evidence="3" id="KW-1185">Reference proteome</keyword>
<reference evidence="2 3" key="1">
    <citation type="journal article" date="2019" name="Int. J. Syst. Evol. Microbiol.">
        <title>The Global Catalogue of Microorganisms (GCM) 10K type strain sequencing project: providing services to taxonomists for standard genome sequencing and annotation.</title>
        <authorList>
            <consortium name="The Broad Institute Genomics Platform"/>
            <consortium name="The Broad Institute Genome Sequencing Center for Infectious Disease"/>
            <person name="Wu L."/>
            <person name="Ma J."/>
        </authorList>
    </citation>
    <scope>NUCLEOTIDE SEQUENCE [LARGE SCALE GENOMIC DNA]</scope>
    <source>
        <strain evidence="2 3">JCM 16373</strain>
    </source>
</reference>
<feature type="compositionally biased region" description="Polar residues" evidence="1">
    <location>
        <begin position="32"/>
        <end position="60"/>
    </location>
</feature>
<protein>
    <submittedName>
        <fullName evidence="2">Uncharacterized protein</fullName>
    </submittedName>
</protein>